<dbReference type="PRINTS" id="PR00344">
    <property type="entry name" value="BCTRLSENSOR"/>
</dbReference>
<dbReference type="InterPro" id="IPR003661">
    <property type="entry name" value="HisK_dim/P_dom"/>
</dbReference>
<dbReference type="GO" id="GO:0000156">
    <property type="term" value="F:phosphorelay response regulator activity"/>
    <property type="evidence" value="ECO:0007669"/>
    <property type="project" value="TreeGrafter"/>
</dbReference>
<evidence type="ECO:0000256" key="2">
    <source>
        <dbReference type="ARBA" id="ARBA00012438"/>
    </source>
</evidence>
<dbReference type="EMBL" id="JACIDA010000003">
    <property type="protein sequence ID" value="MBB3873360.1"/>
    <property type="molecule type" value="Genomic_DNA"/>
</dbReference>
<dbReference type="InterPro" id="IPR007891">
    <property type="entry name" value="CHASE3"/>
</dbReference>
<evidence type="ECO:0000256" key="3">
    <source>
        <dbReference type="ARBA" id="ARBA00022553"/>
    </source>
</evidence>
<accession>A0A7W6A7Y6</accession>
<evidence type="ECO:0000256" key="5">
    <source>
        <dbReference type="ARBA" id="ARBA00022777"/>
    </source>
</evidence>
<dbReference type="Pfam" id="PF05227">
    <property type="entry name" value="CHASE3"/>
    <property type="match status" value="1"/>
</dbReference>
<dbReference type="Gene3D" id="1.10.287.130">
    <property type="match status" value="1"/>
</dbReference>
<comment type="caution">
    <text evidence="8">The sequence shown here is derived from an EMBL/GenBank/DDBJ whole genome shotgun (WGS) entry which is preliminary data.</text>
</comment>
<comment type="catalytic activity">
    <reaction evidence="1">
        <text>ATP + protein L-histidine = ADP + protein N-phospho-L-histidine.</text>
        <dbReference type="EC" id="2.7.13.3"/>
    </reaction>
</comment>
<feature type="transmembrane region" description="Helical" evidence="6">
    <location>
        <begin position="20"/>
        <end position="39"/>
    </location>
</feature>
<feature type="domain" description="Histidine kinase" evidence="7">
    <location>
        <begin position="265"/>
        <end position="499"/>
    </location>
</feature>
<dbReference type="InterPro" id="IPR004358">
    <property type="entry name" value="Sig_transdc_His_kin-like_C"/>
</dbReference>
<keyword evidence="6" id="KW-0472">Membrane</keyword>
<feature type="transmembrane region" description="Helical" evidence="6">
    <location>
        <begin position="195"/>
        <end position="220"/>
    </location>
</feature>
<keyword evidence="6" id="KW-0812">Transmembrane</keyword>
<dbReference type="PANTHER" id="PTHR42878">
    <property type="entry name" value="TWO-COMPONENT HISTIDINE KINASE"/>
    <property type="match status" value="1"/>
</dbReference>
<sequence>MTPRQSQNWSRFSTFLRTPSLVRSVSGLLILAFVLLLTVNISTFVMIRRTATVNDTIEHAQQMRRASRTVLISMLDAETAQRGFLLTGRSDFLQPFEAARAQREPALSFLEQGVVGDPVLQEPVARIRGLADAKMREMEGTLALARAGRIGQAIQSVRSGEGKRYMDELRVAIDDFDALKSARIADRTHASERSAFVTVLMNALTGLLVLILALLSAWMVRRYVGEIQRAREELDAVNAGLEDTVRDRTAALTRANDEIQRFAYIVSHDLRAPLVNVMGYTSELEQAGKVIDAAIREAEAERPVSADVVTAVREDMPEALGFIRASTEKMDRLINAILKLSREGRRNLTPERLDMTAMAQNIADSVHHQTEASGARIVVESLPPIESDRLSMEQILGNLIDNAVKYLDAGRPGEIVVSGEEVPGGWIVYRVADNGRGVAPRDHERIFELFRRSGKQDRAGEGLGLAFVRNSVRRIGGVIDIESELGKGSTFLLKFPKRLILSEPGGVL</sequence>
<reference evidence="8 9" key="1">
    <citation type="submission" date="2020-08" db="EMBL/GenBank/DDBJ databases">
        <title>Genomic Encyclopedia of Type Strains, Phase IV (KMG-IV): sequencing the most valuable type-strain genomes for metagenomic binning, comparative biology and taxonomic classification.</title>
        <authorList>
            <person name="Goeker M."/>
        </authorList>
    </citation>
    <scope>NUCLEOTIDE SEQUENCE [LARGE SCALE GENOMIC DNA]</scope>
    <source>
        <strain evidence="8 9">DSM 14878</strain>
    </source>
</reference>
<evidence type="ECO:0000256" key="4">
    <source>
        <dbReference type="ARBA" id="ARBA00022679"/>
    </source>
</evidence>
<dbReference type="SMART" id="SM00388">
    <property type="entry name" value="HisKA"/>
    <property type="match status" value="1"/>
</dbReference>
<dbReference type="InterPro" id="IPR036890">
    <property type="entry name" value="HATPase_C_sf"/>
</dbReference>
<dbReference type="SMART" id="SM00387">
    <property type="entry name" value="HATPase_c"/>
    <property type="match status" value="1"/>
</dbReference>
<dbReference type="CDD" id="cd00082">
    <property type="entry name" value="HisKA"/>
    <property type="match status" value="1"/>
</dbReference>
<dbReference type="InterPro" id="IPR036097">
    <property type="entry name" value="HisK_dim/P_sf"/>
</dbReference>
<name>A0A7W6A7Y6_9CAUL</name>
<organism evidence="8 9">
    <name type="scientific">Brevundimonas mediterranea</name>
    <dbReference type="NCBI Taxonomy" id="74329"/>
    <lineage>
        <taxon>Bacteria</taxon>
        <taxon>Pseudomonadati</taxon>
        <taxon>Pseudomonadota</taxon>
        <taxon>Alphaproteobacteria</taxon>
        <taxon>Caulobacterales</taxon>
        <taxon>Caulobacteraceae</taxon>
        <taxon>Brevundimonas</taxon>
    </lineage>
</organism>
<protein>
    <recommendedName>
        <fullName evidence="2">histidine kinase</fullName>
        <ecNumber evidence="2">2.7.13.3</ecNumber>
    </recommendedName>
</protein>
<dbReference type="InterPro" id="IPR050351">
    <property type="entry name" value="BphY/WalK/GraS-like"/>
</dbReference>
<dbReference type="Proteomes" id="UP000532936">
    <property type="component" value="Unassembled WGS sequence"/>
</dbReference>
<dbReference type="Pfam" id="PF00512">
    <property type="entry name" value="HisKA"/>
    <property type="match status" value="1"/>
</dbReference>
<dbReference type="AlphaFoldDB" id="A0A7W6A7Y6"/>
<dbReference type="PROSITE" id="PS50109">
    <property type="entry name" value="HIS_KIN"/>
    <property type="match status" value="1"/>
</dbReference>
<evidence type="ECO:0000256" key="1">
    <source>
        <dbReference type="ARBA" id="ARBA00000085"/>
    </source>
</evidence>
<dbReference type="SUPFAM" id="SSF55874">
    <property type="entry name" value="ATPase domain of HSP90 chaperone/DNA topoisomerase II/histidine kinase"/>
    <property type="match status" value="1"/>
</dbReference>
<evidence type="ECO:0000259" key="7">
    <source>
        <dbReference type="PROSITE" id="PS50109"/>
    </source>
</evidence>
<keyword evidence="3" id="KW-0597">Phosphoprotein</keyword>
<dbReference type="InterPro" id="IPR003594">
    <property type="entry name" value="HATPase_dom"/>
</dbReference>
<dbReference type="InterPro" id="IPR005467">
    <property type="entry name" value="His_kinase_dom"/>
</dbReference>
<evidence type="ECO:0000313" key="9">
    <source>
        <dbReference type="Proteomes" id="UP000532936"/>
    </source>
</evidence>
<dbReference type="GO" id="GO:0000155">
    <property type="term" value="F:phosphorelay sensor kinase activity"/>
    <property type="evidence" value="ECO:0007669"/>
    <property type="project" value="InterPro"/>
</dbReference>
<dbReference type="SUPFAM" id="SSF47384">
    <property type="entry name" value="Homodimeric domain of signal transducing histidine kinase"/>
    <property type="match status" value="1"/>
</dbReference>
<evidence type="ECO:0000313" key="8">
    <source>
        <dbReference type="EMBL" id="MBB3873360.1"/>
    </source>
</evidence>
<dbReference type="RefSeq" id="WP_183198108.1">
    <property type="nucleotide sequence ID" value="NZ_JACIDA010000003.1"/>
</dbReference>
<keyword evidence="5 8" id="KW-0418">Kinase</keyword>
<dbReference type="CDD" id="cd19410">
    <property type="entry name" value="HK9-like_sensor"/>
    <property type="match status" value="1"/>
</dbReference>
<dbReference type="GO" id="GO:0030295">
    <property type="term" value="F:protein kinase activator activity"/>
    <property type="evidence" value="ECO:0007669"/>
    <property type="project" value="TreeGrafter"/>
</dbReference>
<dbReference type="Gene3D" id="3.30.565.10">
    <property type="entry name" value="Histidine kinase-like ATPase, C-terminal domain"/>
    <property type="match status" value="1"/>
</dbReference>
<proteinExistence type="predicted"/>
<dbReference type="PANTHER" id="PTHR42878:SF15">
    <property type="entry name" value="BACTERIOPHYTOCHROME"/>
    <property type="match status" value="1"/>
</dbReference>
<gene>
    <name evidence="8" type="ORF">GGR11_002922</name>
</gene>
<dbReference type="Pfam" id="PF02518">
    <property type="entry name" value="HATPase_c"/>
    <property type="match status" value="1"/>
</dbReference>
<dbReference type="GO" id="GO:0007234">
    <property type="term" value="P:osmosensory signaling via phosphorelay pathway"/>
    <property type="evidence" value="ECO:0007669"/>
    <property type="project" value="TreeGrafter"/>
</dbReference>
<dbReference type="EC" id="2.7.13.3" evidence="2"/>
<keyword evidence="6" id="KW-1133">Transmembrane helix</keyword>
<keyword evidence="4" id="KW-0808">Transferase</keyword>
<evidence type="ECO:0000256" key="6">
    <source>
        <dbReference type="SAM" id="Phobius"/>
    </source>
</evidence>
<dbReference type="CDD" id="cd00075">
    <property type="entry name" value="HATPase"/>
    <property type="match status" value="1"/>
</dbReference>